<evidence type="ECO:0000256" key="3">
    <source>
        <dbReference type="ARBA" id="ARBA00022448"/>
    </source>
</evidence>
<keyword evidence="9 13" id="KW-0472">Membrane</keyword>
<reference evidence="14" key="1">
    <citation type="submission" date="2020-05" db="UniProtKB">
        <authorList>
            <consortium name="EnsemblMetazoa"/>
        </authorList>
    </citation>
    <scope>IDENTIFICATION</scope>
    <source>
        <strain evidence="14">Jacobina</strain>
    </source>
</reference>
<feature type="transmembrane region" description="Helical" evidence="13">
    <location>
        <begin position="42"/>
        <end position="63"/>
    </location>
</feature>
<keyword evidence="4 12" id="KW-0894">Sodium channel</keyword>
<evidence type="ECO:0000256" key="9">
    <source>
        <dbReference type="ARBA" id="ARBA00023136"/>
    </source>
</evidence>
<evidence type="ECO:0000256" key="1">
    <source>
        <dbReference type="ARBA" id="ARBA00004141"/>
    </source>
</evidence>
<dbReference type="AlphaFoldDB" id="A0A1B0EXR7"/>
<evidence type="ECO:0000313" key="14">
    <source>
        <dbReference type="EnsemblMetazoa" id="LLOJ009834-PA"/>
    </source>
</evidence>
<evidence type="ECO:0000256" key="12">
    <source>
        <dbReference type="RuleBase" id="RU000679"/>
    </source>
</evidence>
<keyword evidence="8 12" id="KW-0406">Ion transport</keyword>
<dbReference type="VEuPathDB" id="VectorBase:LLONM1_003524"/>
<dbReference type="Gene3D" id="2.60.470.10">
    <property type="entry name" value="Acid-sensing ion channels like domains"/>
    <property type="match status" value="1"/>
</dbReference>
<dbReference type="GO" id="GO:0015280">
    <property type="term" value="F:ligand-gated sodium channel activity"/>
    <property type="evidence" value="ECO:0007669"/>
    <property type="project" value="TreeGrafter"/>
</dbReference>
<keyword evidence="5 12" id="KW-0812">Transmembrane</keyword>
<evidence type="ECO:0000256" key="7">
    <source>
        <dbReference type="ARBA" id="ARBA00023053"/>
    </source>
</evidence>
<evidence type="ECO:0000256" key="4">
    <source>
        <dbReference type="ARBA" id="ARBA00022461"/>
    </source>
</evidence>
<evidence type="ECO:0000256" key="6">
    <source>
        <dbReference type="ARBA" id="ARBA00022989"/>
    </source>
</evidence>
<dbReference type="InterPro" id="IPR001873">
    <property type="entry name" value="ENaC"/>
</dbReference>
<comment type="similarity">
    <text evidence="2 12">Belongs to the amiloride-sensitive sodium channel (TC 1.A.6) family.</text>
</comment>
<evidence type="ECO:0000256" key="10">
    <source>
        <dbReference type="ARBA" id="ARBA00023201"/>
    </source>
</evidence>
<organism evidence="14 15">
    <name type="scientific">Lutzomyia longipalpis</name>
    <name type="common">Sand fly</name>
    <dbReference type="NCBI Taxonomy" id="7200"/>
    <lineage>
        <taxon>Eukaryota</taxon>
        <taxon>Metazoa</taxon>
        <taxon>Ecdysozoa</taxon>
        <taxon>Arthropoda</taxon>
        <taxon>Hexapoda</taxon>
        <taxon>Insecta</taxon>
        <taxon>Pterygota</taxon>
        <taxon>Neoptera</taxon>
        <taxon>Endopterygota</taxon>
        <taxon>Diptera</taxon>
        <taxon>Nematocera</taxon>
        <taxon>Psychodoidea</taxon>
        <taxon>Psychodidae</taxon>
        <taxon>Lutzomyia</taxon>
        <taxon>Lutzomyia</taxon>
    </lineage>
</organism>
<evidence type="ECO:0000256" key="8">
    <source>
        <dbReference type="ARBA" id="ARBA00023065"/>
    </source>
</evidence>
<keyword evidence="15" id="KW-1185">Reference proteome</keyword>
<dbReference type="EMBL" id="AJWK01034403">
    <property type="status" value="NOT_ANNOTATED_CDS"/>
    <property type="molecule type" value="Genomic_DNA"/>
</dbReference>
<evidence type="ECO:0000313" key="15">
    <source>
        <dbReference type="Proteomes" id="UP000092461"/>
    </source>
</evidence>
<dbReference type="VEuPathDB" id="VectorBase:LLOJ009834"/>
<dbReference type="PRINTS" id="PR01078">
    <property type="entry name" value="AMINACHANNEL"/>
</dbReference>
<comment type="subcellular location">
    <subcellularLocation>
        <location evidence="1">Membrane</location>
        <topology evidence="1">Multi-pass membrane protein</topology>
    </subcellularLocation>
</comment>
<accession>A0A1B0EXR7</accession>
<keyword evidence="11 12" id="KW-0407">Ion channel</keyword>
<dbReference type="EnsemblMetazoa" id="LLOJ009834-RA">
    <property type="protein sequence ID" value="LLOJ009834-PA"/>
    <property type="gene ID" value="LLOJ009834"/>
</dbReference>
<keyword evidence="6 13" id="KW-1133">Transmembrane helix</keyword>
<sequence>MKLTDVSRKPYGNKVLMEYCSKSSVHGVVYWSDRYRPYWERFLWILLVGVSVILSGIMIQSSWIKWSNHAIAFTLGSQPIHISEIPFPAFTVCSMARFQSRLTKYSSLVNGYVVHDRVAKSPEDWELFDHLSQVCTSDNVWKSFDLRSINFPKFTNSTKIYETLRLYQQDPDAVFSLCNFVMENISCSTMYQEVFTKHGRCYTFNGLNHQQMFRHAPSSGNSSLTPLSNWTISRGYHTHRETYPLRVYQVMPNYGFELRLKFNASDWDENCFQMGVGAIIHFHDPSEMPLMFERFRAVTLEDYARIAIHPEMTKTAPELVRYTPHQRMCFYPGEKYLQHFLIYNENNCRVECATNLTLLRCGCVFFYMPHNGSVQLCGKGSLPCYQKVLREMDKAVMRNSGVEDKTSCDCLPRCSSINYKTDLIHHKMYLWQKNRSNIDEVLIRIYFQQTTFIPFQRSELYGLTEFLASCGGILGLFMGVSVLSLTELFYFFPVRYLWNRHNAQEDQKNPQQRPKKIIVSPKSHVRLYVRPRF</sequence>
<keyword evidence="7" id="KW-0915">Sodium</keyword>
<feature type="transmembrane region" description="Helical" evidence="13">
    <location>
        <begin position="466"/>
        <end position="492"/>
    </location>
</feature>
<evidence type="ECO:0000256" key="13">
    <source>
        <dbReference type="SAM" id="Phobius"/>
    </source>
</evidence>
<evidence type="ECO:0000256" key="2">
    <source>
        <dbReference type="ARBA" id="ARBA00007193"/>
    </source>
</evidence>
<proteinExistence type="inferred from homology"/>
<dbReference type="Proteomes" id="UP000092461">
    <property type="component" value="Unassembled WGS sequence"/>
</dbReference>
<dbReference type="GO" id="GO:0005886">
    <property type="term" value="C:plasma membrane"/>
    <property type="evidence" value="ECO:0007669"/>
    <property type="project" value="TreeGrafter"/>
</dbReference>
<name>A0A1B0EXR7_LUTLO</name>
<dbReference type="PANTHER" id="PTHR11690">
    <property type="entry name" value="AMILORIDE-SENSITIVE SODIUM CHANNEL-RELATED"/>
    <property type="match status" value="1"/>
</dbReference>
<evidence type="ECO:0000256" key="5">
    <source>
        <dbReference type="ARBA" id="ARBA00022692"/>
    </source>
</evidence>
<protein>
    <submittedName>
        <fullName evidence="14">Uncharacterized protein</fullName>
    </submittedName>
</protein>
<keyword evidence="3 12" id="KW-0813">Transport</keyword>
<evidence type="ECO:0000256" key="11">
    <source>
        <dbReference type="ARBA" id="ARBA00023303"/>
    </source>
</evidence>
<dbReference type="Pfam" id="PF00858">
    <property type="entry name" value="ASC"/>
    <property type="match status" value="1"/>
</dbReference>
<keyword evidence="10 12" id="KW-0739">Sodium transport</keyword>
<dbReference type="Gene3D" id="1.10.287.770">
    <property type="entry name" value="YojJ-like"/>
    <property type="match status" value="1"/>
</dbReference>
<dbReference type="PANTHER" id="PTHR11690:SF288">
    <property type="entry name" value="AMILORIDE-SENSITIVE NA+ CHANNEL-RELATED"/>
    <property type="match status" value="1"/>
</dbReference>